<evidence type="ECO:0000313" key="1">
    <source>
        <dbReference type="EMBL" id="DAG01597.1"/>
    </source>
</evidence>
<protein>
    <submittedName>
        <fullName evidence="1">Uncharacterized protein</fullName>
    </submittedName>
</protein>
<reference evidence="1" key="1">
    <citation type="journal article" date="2021" name="Proc. Natl. Acad. Sci. U.S.A.">
        <title>A Catalog of Tens of Thousands of Viruses from Human Metagenomes Reveals Hidden Associations with Chronic Diseases.</title>
        <authorList>
            <person name="Tisza M.J."/>
            <person name="Buck C.B."/>
        </authorList>
    </citation>
    <scope>NUCLEOTIDE SEQUENCE</scope>
    <source>
        <strain evidence="1">CtKkB1</strain>
    </source>
</reference>
<accession>A0A8S5V4G6</accession>
<organism evidence="1">
    <name type="scientific">Myoviridae sp. ctKkB1</name>
    <dbReference type="NCBI Taxonomy" id="2825081"/>
    <lineage>
        <taxon>Viruses</taxon>
        <taxon>Duplodnaviria</taxon>
        <taxon>Heunggongvirae</taxon>
        <taxon>Uroviricota</taxon>
        <taxon>Caudoviricetes</taxon>
    </lineage>
</organism>
<dbReference type="EMBL" id="BK016195">
    <property type="protein sequence ID" value="DAG01597.1"/>
    <property type="molecule type" value="Genomic_DNA"/>
</dbReference>
<proteinExistence type="predicted"/>
<name>A0A8S5V4G6_9CAUD</name>
<sequence length="31" mass="3591">MNQINSFQSVTDFELISVNCRIVFDKITISQ</sequence>